<evidence type="ECO:0000313" key="2">
    <source>
        <dbReference type="Proteomes" id="UP001064297"/>
    </source>
</evidence>
<accession>A0A977PRH8</accession>
<organism evidence="1 2">
    <name type="scientific">Gordonia phage ObLaDi</name>
    <dbReference type="NCBI Taxonomy" id="2978487"/>
    <lineage>
        <taxon>Viruses</taxon>
        <taxon>Duplodnaviria</taxon>
        <taxon>Heunggongvirae</taxon>
        <taxon>Uroviricota</taxon>
        <taxon>Caudoviricetes</taxon>
        <taxon>Kruegerviridae</taxon>
        <taxon>Cafassovirus</taxon>
        <taxon>Cafassovirus obladi</taxon>
    </lineage>
</organism>
<dbReference type="EMBL" id="OP297535">
    <property type="protein sequence ID" value="UXE03790.1"/>
    <property type="molecule type" value="Genomic_DNA"/>
</dbReference>
<reference evidence="1" key="1">
    <citation type="submission" date="2022-08" db="EMBL/GenBank/DDBJ databases">
        <authorList>
            <person name="Abuwarda M.A."/>
            <person name="Alvarez A."/>
            <person name="Batteikh M."/>
            <person name="Baughman A.P."/>
            <person name="Chavez V."/>
            <person name="Cheng C."/>
            <person name="Cosentino E.J."/>
            <person name="Di Blasi D.L."/>
            <person name="Dooley N.L."/>
            <person name="Empson B.M."/>
            <person name="Erfanian K."/>
            <person name="Esparza P.D."/>
            <person name="Fleming H.S."/>
            <person name="Ghannam M.S."/>
            <person name="Gibbons A.C."/>
            <person name="Gonzalez C."/>
            <person name="Huq N.E."/>
            <person name="Jin K."/>
            <person name="Kamarzar M."/>
            <person name="Khaine A."/>
            <person name="Krug K.R."/>
            <person name="Lee A."/>
            <person name="Liao S."/>
            <person name="Light I."/>
            <person name="Ma Y."/>
            <person name="Magaling J.M."/>
            <person name="McLinden K.C."/>
            <person name="Melkote A."/>
            <person name="Montoya Serpas C.A."/>
            <person name="Niazmandi K."/>
            <person name="Ostroske E.C."/>
            <person name="Paek B.H."/>
            <person name="Rajiv S."/>
            <person name="Santos C.E."/>
            <person name="Semaan S.A."/>
            <person name="Senthilvelan J."/>
            <person name="Sheppy T.E."/>
            <person name="Stephenson J.C."/>
            <person name="Tenney M.E."/>
            <person name="Teoh N."/>
            <person name="Thorp J.P."/>
            <person name="Turon Font G."/>
            <person name="Uvarov E.V."/>
            <person name="Verpukhovskiy P."/>
            <person name="Wang J."/>
            <person name="Whang A.Y."/>
            <person name="Wright N.E."/>
            <person name="Wu M."/>
            <person name="Zhuang C."/>
            <person name="Bruns J.A."/>
            <person name="Chai A.E."/>
            <person name="Parikh H."/>
            <person name="Zorawik M."/>
            <person name="Garza D.R."/>
            <person name="Ngo R.T."/>
            <person name="Reddi K."/>
            <person name="Garcia-Vedrenne A.E."/>
            <person name="Freise A.C."/>
            <person name="Balish M.F."/>
            <person name="Garlena R.A."/>
            <person name="Russell D.A."/>
            <person name="Jacobs-Sera D."/>
            <person name="Hatfull G.F."/>
        </authorList>
    </citation>
    <scope>NUCLEOTIDE SEQUENCE</scope>
</reference>
<keyword evidence="2" id="KW-1185">Reference proteome</keyword>
<sequence>MTIPSAFDPNTHGGGISLKLGVARLEEMRVLILPHGQAIALVDLSDRELRENLDAHITHRNARLWADGDRQPPLDRDTAATELVRVALDTQYQRQECLDCAHHPDSFTHQDECVTPRIQQRNDLAAARTALDRLREWIDTHKHILTPEELDELEAILKGTTP</sequence>
<gene>
    <name evidence="1" type="primary">67</name>
    <name evidence="1" type="ORF">SEA_OBLADI_67</name>
</gene>
<proteinExistence type="predicted"/>
<protein>
    <submittedName>
        <fullName evidence="1">Uncharacterized protein</fullName>
    </submittedName>
</protein>
<evidence type="ECO:0000313" key="1">
    <source>
        <dbReference type="EMBL" id="UXE03790.1"/>
    </source>
</evidence>
<dbReference type="Proteomes" id="UP001064297">
    <property type="component" value="Segment"/>
</dbReference>
<name>A0A977PRH8_9CAUD</name>